<proteinExistence type="predicted"/>
<accession>A0A4R6YH84</accession>
<feature type="chain" id="PRO_5020707878" evidence="1">
    <location>
        <begin position="20"/>
        <end position="196"/>
    </location>
</feature>
<feature type="signal peptide" evidence="1">
    <location>
        <begin position="1"/>
        <end position="19"/>
    </location>
</feature>
<protein>
    <submittedName>
        <fullName evidence="2">Uncharacterized protein</fullName>
    </submittedName>
</protein>
<sequence>MNVRIILAALFTATSTAFAATPAIVDANGATLGIPLRTATDPTQVTVVSPKGFIVNFDSSTGDLAANVQDPVGNRIFSNQPYFESTDCTGQGYLPIGPNASAVAGGVVMGADPSLWGTARVYIPKNPASPVRTLRSSRYAGSRCVDRSAFPLVGAAVVPLPNVTATTGVSGAAALPMRLEIVSDCVFANGFQCPSL</sequence>
<organism evidence="2 3">
    <name type="scientific">Tahibacter aquaticus</name>
    <dbReference type="NCBI Taxonomy" id="520092"/>
    <lineage>
        <taxon>Bacteria</taxon>
        <taxon>Pseudomonadati</taxon>
        <taxon>Pseudomonadota</taxon>
        <taxon>Gammaproteobacteria</taxon>
        <taxon>Lysobacterales</taxon>
        <taxon>Rhodanobacteraceae</taxon>
        <taxon>Tahibacter</taxon>
    </lineage>
</organism>
<keyword evidence="1" id="KW-0732">Signal</keyword>
<evidence type="ECO:0000256" key="1">
    <source>
        <dbReference type="SAM" id="SignalP"/>
    </source>
</evidence>
<comment type="caution">
    <text evidence="2">The sequence shown here is derived from an EMBL/GenBank/DDBJ whole genome shotgun (WGS) entry which is preliminary data.</text>
</comment>
<dbReference type="EMBL" id="SNZH01000032">
    <property type="protein sequence ID" value="TDR36053.1"/>
    <property type="molecule type" value="Genomic_DNA"/>
</dbReference>
<dbReference type="RefSeq" id="WP_133821946.1">
    <property type="nucleotide sequence ID" value="NZ_SNZH01000032.1"/>
</dbReference>
<evidence type="ECO:0000313" key="2">
    <source>
        <dbReference type="EMBL" id="TDR36053.1"/>
    </source>
</evidence>
<keyword evidence="3" id="KW-1185">Reference proteome</keyword>
<reference evidence="2 3" key="1">
    <citation type="submission" date="2019-03" db="EMBL/GenBank/DDBJ databases">
        <title>Genomic Encyclopedia of Type Strains, Phase IV (KMG-IV): sequencing the most valuable type-strain genomes for metagenomic binning, comparative biology and taxonomic classification.</title>
        <authorList>
            <person name="Goeker M."/>
        </authorList>
    </citation>
    <scope>NUCLEOTIDE SEQUENCE [LARGE SCALE GENOMIC DNA]</scope>
    <source>
        <strain evidence="2 3">DSM 21667</strain>
    </source>
</reference>
<name>A0A4R6YH84_9GAMM</name>
<dbReference type="AlphaFoldDB" id="A0A4R6YH84"/>
<evidence type="ECO:0000313" key="3">
    <source>
        <dbReference type="Proteomes" id="UP000295293"/>
    </source>
</evidence>
<dbReference type="Proteomes" id="UP000295293">
    <property type="component" value="Unassembled WGS sequence"/>
</dbReference>
<gene>
    <name evidence="2" type="ORF">DFR29_1328</name>
</gene>